<dbReference type="InterPro" id="IPR000182">
    <property type="entry name" value="GNAT_dom"/>
</dbReference>
<gene>
    <name evidence="2" type="ORF">CGE01nite_02630</name>
</gene>
<sequence length="165" mass="17752">MRRVVRAAFGDDGDRVAGLLDALRDSSAFVPGLSLVARERDDVVGHTLLTRAWLDAPDRLVEVLVLSPLAVAPHAQRRGVGTALLVAARTHGSTAGWPLLFLEGDPRFYSTRGFAAAGPLGFSSPSERIPAPAFQVAVLPTHEPWMTGRLVYPDPFWASDCVGLR</sequence>
<comment type="caution">
    <text evidence="2">The sequence shown here is derived from an EMBL/GenBank/DDBJ whole genome shotgun (WGS) entry which is preliminary data.</text>
</comment>
<evidence type="ECO:0000313" key="2">
    <source>
        <dbReference type="EMBL" id="GEA83012.1"/>
    </source>
</evidence>
<dbReference type="GO" id="GO:0016747">
    <property type="term" value="F:acyltransferase activity, transferring groups other than amino-acyl groups"/>
    <property type="evidence" value="ECO:0007669"/>
    <property type="project" value="InterPro"/>
</dbReference>
<proteinExistence type="predicted"/>
<dbReference type="PROSITE" id="PS51186">
    <property type="entry name" value="GNAT"/>
    <property type="match status" value="1"/>
</dbReference>
<keyword evidence="2" id="KW-0808">Transferase</keyword>
<dbReference type="EMBL" id="BJLQ01000002">
    <property type="protein sequence ID" value="GEA83012.1"/>
    <property type="molecule type" value="Genomic_DNA"/>
</dbReference>
<accession>A0A4Y3KGB1</accession>
<dbReference type="SUPFAM" id="SSF55729">
    <property type="entry name" value="Acyl-CoA N-acyltransferases (Nat)"/>
    <property type="match status" value="1"/>
</dbReference>
<dbReference type="CDD" id="cd04301">
    <property type="entry name" value="NAT_SF"/>
    <property type="match status" value="1"/>
</dbReference>
<organism evidence="2 3">
    <name type="scientific">Cellulomonas gelida</name>
    <dbReference type="NCBI Taxonomy" id="1712"/>
    <lineage>
        <taxon>Bacteria</taxon>
        <taxon>Bacillati</taxon>
        <taxon>Actinomycetota</taxon>
        <taxon>Actinomycetes</taxon>
        <taxon>Micrococcales</taxon>
        <taxon>Cellulomonadaceae</taxon>
        <taxon>Cellulomonas</taxon>
    </lineage>
</organism>
<keyword evidence="3" id="KW-1185">Reference proteome</keyword>
<dbReference type="InterPro" id="IPR016181">
    <property type="entry name" value="Acyl_CoA_acyltransferase"/>
</dbReference>
<name>A0A4Y3KGB1_9CELL</name>
<protein>
    <submittedName>
        <fullName evidence="2">N-acetyltransferase</fullName>
    </submittedName>
</protein>
<dbReference type="Proteomes" id="UP000320461">
    <property type="component" value="Unassembled WGS sequence"/>
</dbReference>
<evidence type="ECO:0000259" key="1">
    <source>
        <dbReference type="PROSITE" id="PS51186"/>
    </source>
</evidence>
<feature type="domain" description="N-acetyltransferase" evidence="1">
    <location>
        <begin position="1"/>
        <end position="132"/>
    </location>
</feature>
<evidence type="ECO:0000313" key="3">
    <source>
        <dbReference type="Proteomes" id="UP000320461"/>
    </source>
</evidence>
<reference evidence="2 3" key="1">
    <citation type="submission" date="2019-06" db="EMBL/GenBank/DDBJ databases">
        <title>Whole genome shotgun sequence of Cellulomonas gelida NBRC 3748.</title>
        <authorList>
            <person name="Hosoyama A."/>
            <person name="Uohara A."/>
            <person name="Ohji S."/>
            <person name="Ichikawa N."/>
        </authorList>
    </citation>
    <scope>NUCLEOTIDE SEQUENCE [LARGE SCALE GENOMIC DNA]</scope>
    <source>
        <strain evidence="2 3">NBRC 3748</strain>
    </source>
</reference>
<dbReference type="Gene3D" id="3.40.630.30">
    <property type="match status" value="1"/>
</dbReference>
<dbReference type="AlphaFoldDB" id="A0A4Y3KGB1"/>
<dbReference type="Pfam" id="PF13508">
    <property type="entry name" value="Acetyltransf_7"/>
    <property type="match status" value="1"/>
</dbReference>